<dbReference type="PANTHER" id="PTHR32234:SF0">
    <property type="entry name" value="THIOL:DISULFIDE INTERCHANGE PROTEIN DSBD"/>
    <property type="match status" value="1"/>
</dbReference>
<organism evidence="3 4">
    <name type="scientific">Sphingobacterium oryzagri</name>
    <dbReference type="NCBI Taxonomy" id="3025669"/>
    <lineage>
        <taxon>Bacteria</taxon>
        <taxon>Pseudomonadati</taxon>
        <taxon>Bacteroidota</taxon>
        <taxon>Sphingobacteriia</taxon>
        <taxon>Sphingobacteriales</taxon>
        <taxon>Sphingobacteriaceae</taxon>
        <taxon>Sphingobacterium</taxon>
    </lineage>
</organism>
<dbReference type="RefSeq" id="WP_274268630.1">
    <property type="nucleotide sequence ID" value="NZ_CP117880.1"/>
</dbReference>
<evidence type="ECO:0000259" key="2">
    <source>
        <dbReference type="PROSITE" id="PS51352"/>
    </source>
</evidence>
<dbReference type="Gene3D" id="3.40.30.10">
    <property type="entry name" value="Glutaredoxin"/>
    <property type="match status" value="1"/>
</dbReference>
<keyword evidence="4" id="KW-1185">Reference proteome</keyword>
<dbReference type="InterPro" id="IPR013766">
    <property type="entry name" value="Thioredoxin_domain"/>
</dbReference>
<feature type="signal peptide" evidence="1">
    <location>
        <begin position="1"/>
        <end position="19"/>
    </location>
</feature>
<dbReference type="InterPro" id="IPR036249">
    <property type="entry name" value="Thioredoxin-like_sf"/>
</dbReference>
<dbReference type="PROSITE" id="PS51352">
    <property type="entry name" value="THIOREDOXIN_2"/>
    <property type="match status" value="1"/>
</dbReference>
<gene>
    <name evidence="3" type="ORF">PQ465_05965</name>
</gene>
<dbReference type="Proteomes" id="UP001221558">
    <property type="component" value="Chromosome"/>
</dbReference>
<reference evidence="3 4" key="1">
    <citation type="submission" date="2023-02" db="EMBL/GenBank/DDBJ databases">
        <title>Genome sequence of Sphingobacterium sp. KACC 22765.</title>
        <authorList>
            <person name="Kim S."/>
            <person name="Heo J."/>
            <person name="Kwon S.-W."/>
        </authorList>
    </citation>
    <scope>NUCLEOTIDE SEQUENCE [LARGE SCALE GENOMIC DNA]</scope>
    <source>
        <strain evidence="3 4">KACC 22765</strain>
    </source>
</reference>
<evidence type="ECO:0000256" key="1">
    <source>
        <dbReference type="SAM" id="SignalP"/>
    </source>
</evidence>
<dbReference type="Pfam" id="PF13899">
    <property type="entry name" value="Thioredoxin_7"/>
    <property type="match status" value="1"/>
</dbReference>
<accession>A0ABY7WK90</accession>
<sequence>MKHTILVVILFCTLLSSHAQERSIDFQYGSLDRVADMAKIADKDVLLYFTAVWCTPCREMEETAFKDSAVVAFIDKHFVALKVDIDSVEGKRLVRSFNNRSVPQYVVINPQDRSLKYAFVGSMRTENFLQQLNESLDPANNELARSMEKYQEGNRDHEFLLDYLGFMDRHFDAGKLVYDELFALATAEQKRSEPVFGLMERFLRDEAGVDFQFVADNKDALTDLYGENRVNALLNRPALMQLESVFFEGDSAAFYRELAHTQHVVLGNADLQLFEMEANFLLRNKQSNQFIALVESARFPTAFADDNKRRIAGANLTMLNMAAADSNLLQRANTWMEQVDETTVQTLIVSGNIDEQLQKLDTALLKYEQALALYRKDHPDAVVDPSGILSLIDAVKKKIAAP</sequence>
<dbReference type="EMBL" id="CP117880">
    <property type="protein sequence ID" value="WDF69920.1"/>
    <property type="molecule type" value="Genomic_DNA"/>
</dbReference>
<feature type="chain" id="PRO_5046959209" evidence="1">
    <location>
        <begin position="20"/>
        <end position="402"/>
    </location>
</feature>
<proteinExistence type="predicted"/>
<evidence type="ECO:0000313" key="4">
    <source>
        <dbReference type="Proteomes" id="UP001221558"/>
    </source>
</evidence>
<protein>
    <submittedName>
        <fullName evidence="3">Thioredoxin family protein</fullName>
    </submittedName>
</protein>
<dbReference type="PANTHER" id="PTHR32234">
    <property type="entry name" value="THIOL:DISULFIDE INTERCHANGE PROTEIN DSBD"/>
    <property type="match status" value="1"/>
</dbReference>
<keyword evidence="1" id="KW-0732">Signal</keyword>
<feature type="domain" description="Thioredoxin" evidence="2">
    <location>
        <begin position="13"/>
        <end position="137"/>
    </location>
</feature>
<name>A0ABY7WK90_9SPHI</name>
<dbReference type="SUPFAM" id="SSF52833">
    <property type="entry name" value="Thioredoxin-like"/>
    <property type="match status" value="1"/>
</dbReference>
<evidence type="ECO:0000313" key="3">
    <source>
        <dbReference type="EMBL" id="WDF69920.1"/>
    </source>
</evidence>